<dbReference type="PANTHER" id="PTHR21411:SF0">
    <property type="entry name" value="REGULATORY PROTEIN ZESTE"/>
    <property type="match status" value="1"/>
</dbReference>
<keyword evidence="9" id="KW-1185">Reference proteome</keyword>
<comment type="subunit">
    <text evidence="1">Self-associates forming complexes of several hundred monomers.</text>
</comment>
<evidence type="ECO:0000313" key="9">
    <source>
        <dbReference type="Proteomes" id="UP000324832"/>
    </source>
</evidence>
<protein>
    <recommendedName>
        <fullName evidence="2">Regulatory protein zeste</fullName>
    </recommendedName>
</protein>
<evidence type="ECO:0000256" key="5">
    <source>
        <dbReference type="ARBA" id="ARBA00025466"/>
    </source>
</evidence>
<comment type="function">
    <text evidence="5">Involved in transvection phenomena (= synapsis-dependent gene expression), where the synaptic pairing of chromosomes carrying genes with which zeste interacts influences the expression of these genes. Zeste binds to DNA and stimulates transcription from a nearby promoter.</text>
</comment>
<evidence type="ECO:0000256" key="6">
    <source>
        <dbReference type="SAM" id="Coils"/>
    </source>
</evidence>
<keyword evidence="4" id="KW-0804">Transcription</keyword>
<organism evidence="8 9">
    <name type="scientific">Leptidea sinapis</name>
    <dbReference type="NCBI Taxonomy" id="189913"/>
    <lineage>
        <taxon>Eukaryota</taxon>
        <taxon>Metazoa</taxon>
        <taxon>Ecdysozoa</taxon>
        <taxon>Arthropoda</taxon>
        <taxon>Hexapoda</taxon>
        <taxon>Insecta</taxon>
        <taxon>Pterygota</taxon>
        <taxon>Neoptera</taxon>
        <taxon>Endopterygota</taxon>
        <taxon>Lepidoptera</taxon>
        <taxon>Glossata</taxon>
        <taxon>Ditrysia</taxon>
        <taxon>Papilionoidea</taxon>
        <taxon>Pieridae</taxon>
        <taxon>Dismorphiinae</taxon>
        <taxon>Leptidea</taxon>
    </lineage>
</organism>
<dbReference type="Pfam" id="PF13873">
    <property type="entry name" value="Myb_DNA-bind_5"/>
    <property type="match status" value="1"/>
</dbReference>
<accession>A0A5E4R057</accession>
<evidence type="ECO:0000256" key="3">
    <source>
        <dbReference type="ARBA" id="ARBA00023015"/>
    </source>
</evidence>
<dbReference type="EMBL" id="FZQP02006793">
    <property type="protein sequence ID" value="VVD03712.1"/>
    <property type="molecule type" value="Genomic_DNA"/>
</dbReference>
<dbReference type="InterPro" id="IPR028002">
    <property type="entry name" value="Myb_DNA-bind_5"/>
</dbReference>
<dbReference type="Proteomes" id="UP000324832">
    <property type="component" value="Unassembled WGS sequence"/>
</dbReference>
<dbReference type="AlphaFoldDB" id="A0A5E4R057"/>
<keyword evidence="3" id="KW-0805">Transcription regulation</keyword>
<evidence type="ECO:0000313" key="8">
    <source>
        <dbReference type="EMBL" id="VVD03712.1"/>
    </source>
</evidence>
<feature type="coiled-coil region" evidence="6">
    <location>
        <begin position="146"/>
        <end position="187"/>
    </location>
</feature>
<dbReference type="PANTHER" id="PTHR21411">
    <property type="entry name" value="APONTIC"/>
    <property type="match status" value="1"/>
</dbReference>
<feature type="domain" description="Myb/SANT-like DNA-binding" evidence="7">
    <location>
        <begin position="12"/>
        <end position="84"/>
    </location>
</feature>
<proteinExistence type="predicted"/>
<reference evidence="8 9" key="1">
    <citation type="submission" date="2017-07" db="EMBL/GenBank/DDBJ databases">
        <authorList>
            <person name="Talla V."/>
            <person name="Backstrom N."/>
        </authorList>
    </citation>
    <scope>NUCLEOTIDE SEQUENCE [LARGE SCALE GENOMIC DNA]</scope>
</reference>
<evidence type="ECO:0000256" key="2">
    <source>
        <dbReference type="ARBA" id="ARBA00016807"/>
    </source>
</evidence>
<name>A0A5E4R057_9NEOP</name>
<evidence type="ECO:0000256" key="1">
    <source>
        <dbReference type="ARBA" id="ARBA00011764"/>
    </source>
</evidence>
<evidence type="ECO:0000259" key="7">
    <source>
        <dbReference type="Pfam" id="PF13873"/>
    </source>
</evidence>
<sequence>MQSQKTKTPRKRFANFTAFEKGLLTQLIKRRPIVESKKTDGKTVTAKQVAWSLITKEFNCNANVQKRETMTLKKAWDYMKTVTRTYSVIRKPHTVGEKHNIKSESDGAISLELIGNKEKSNICASTSHDNLDAAVIKTTEEHLENKTNMEMQILKTQLEVEQIKKRAVLLEEERNKYLLEKAKIELEKIKKNKY</sequence>
<gene>
    <name evidence="8" type="ORF">LSINAPIS_LOCUS13649</name>
</gene>
<evidence type="ECO:0000256" key="4">
    <source>
        <dbReference type="ARBA" id="ARBA00023163"/>
    </source>
</evidence>
<keyword evidence="6" id="KW-0175">Coiled coil</keyword>